<dbReference type="Proteomes" id="UP001597221">
    <property type="component" value="Unassembled WGS sequence"/>
</dbReference>
<feature type="signal peptide" evidence="1">
    <location>
        <begin position="1"/>
        <end position="25"/>
    </location>
</feature>
<dbReference type="EMBL" id="JBHUDE010000093">
    <property type="protein sequence ID" value="MFD1608453.1"/>
    <property type="molecule type" value="Genomic_DNA"/>
</dbReference>
<protein>
    <submittedName>
        <fullName evidence="2">Uncharacterized protein</fullName>
    </submittedName>
</protein>
<keyword evidence="3" id="KW-1185">Reference proteome</keyword>
<accession>A0ABW4HS27</accession>
<comment type="caution">
    <text evidence="2">The sequence shown here is derived from an EMBL/GenBank/DDBJ whole genome shotgun (WGS) entry which is preliminary data.</text>
</comment>
<reference evidence="3" key="1">
    <citation type="journal article" date="2019" name="Int. J. Syst. Evol. Microbiol.">
        <title>The Global Catalogue of Microorganisms (GCM) 10K type strain sequencing project: providing services to taxonomists for standard genome sequencing and annotation.</title>
        <authorList>
            <consortium name="The Broad Institute Genomics Platform"/>
            <consortium name="The Broad Institute Genome Sequencing Center for Infectious Disease"/>
            <person name="Wu L."/>
            <person name="Ma J."/>
        </authorList>
    </citation>
    <scope>NUCLEOTIDE SEQUENCE [LARGE SCALE GENOMIC DNA]</scope>
    <source>
        <strain evidence="3">CGMCC 1.12376</strain>
    </source>
</reference>
<feature type="chain" id="PRO_5045615422" evidence="1">
    <location>
        <begin position="26"/>
        <end position="137"/>
    </location>
</feature>
<evidence type="ECO:0000313" key="2">
    <source>
        <dbReference type="EMBL" id="MFD1608453.1"/>
    </source>
</evidence>
<keyword evidence="1" id="KW-0732">Signal</keyword>
<evidence type="ECO:0000313" key="3">
    <source>
        <dbReference type="Proteomes" id="UP001597221"/>
    </source>
</evidence>
<gene>
    <name evidence="2" type="ORF">ACFSBH_12430</name>
</gene>
<proteinExistence type="predicted"/>
<evidence type="ECO:0000256" key="1">
    <source>
        <dbReference type="SAM" id="SignalP"/>
    </source>
</evidence>
<name>A0ABW4HS27_9BACI</name>
<sequence>MKKNIVIFTLACFLFVFTFSSTTHAYTAGEVTAYTGGTIGHGSYLFPNKQYQTVAVHQKSKTNKDPIFPFGSEIVTSKPLYLNGYGNKSLFMVTDTGDLDRKRDYYWFDVYFGTSNSTNVKNAIEFGTKYNIVYSVF</sequence>
<dbReference type="RefSeq" id="WP_251517942.1">
    <property type="nucleotide sequence ID" value="NZ_JAMBON010000088.1"/>
</dbReference>
<organism evidence="2 3">
    <name type="scientific">Oceanobacillus luteolus</name>
    <dbReference type="NCBI Taxonomy" id="1274358"/>
    <lineage>
        <taxon>Bacteria</taxon>
        <taxon>Bacillati</taxon>
        <taxon>Bacillota</taxon>
        <taxon>Bacilli</taxon>
        <taxon>Bacillales</taxon>
        <taxon>Bacillaceae</taxon>
        <taxon>Oceanobacillus</taxon>
    </lineage>
</organism>